<evidence type="ECO:0000256" key="5">
    <source>
        <dbReference type="ARBA" id="ARBA00022692"/>
    </source>
</evidence>
<reference evidence="11 12" key="1">
    <citation type="submission" date="2020-02" db="EMBL/GenBank/DDBJ databases">
        <title>Genome sequencing for Kineobactrum sp. M2.</title>
        <authorList>
            <person name="Park S.-J."/>
        </authorList>
    </citation>
    <scope>NUCLEOTIDE SEQUENCE [LARGE SCALE GENOMIC DNA]</scope>
    <source>
        <strain evidence="11 12">M2</strain>
    </source>
</reference>
<evidence type="ECO:0000313" key="12">
    <source>
        <dbReference type="Proteomes" id="UP000477680"/>
    </source>
</evidence>
<dbReference type="EMBL" id="CP048711">
    <property type="protein sequence ID" value="QIB67505.1"/>
    <property type="molecule type" value="Genomic_DNA"/>
</dbReference>
<dbReference type="Gene3D" id="2.40.170.20">
    <property type="entry name" value="TonB-dependent receptor, beta-barrel domain"/>
    <property type="match status" value="1"/>
</dbReference>
<dbReference type="AlphaFoldDB" id="A0A6C0U9X8"/>
<proteinExistence type="predicted"/>
<evidence type="ECO:0000313" key="11">
    <source>
        <dbReference type="EMBL" id="QIB67505.1"/>
    </source>
</evidence>
<keyword evidence="3" id="KW-1134">Transmembrane beta strand</keyword>
<keyword evidence="6" id="KW-0408">Iron</keyword>
<keyword evidence="8" id="KW-0798">TonB box</keyword>
<dbReference type="GO" id="GO:0009279">
    <property type="term" value="C:cell outer membrane"/>
    <property type="evidence" value="ECO:0007669"/>
    <property type="project" value="UniProtKB-SubCell"/>
</dbReference>
<gene>
    <name evidence="11" type="ORF">G3T16_02475</name>
</gene>
<evidence type="ECO:0000256" key="4">
    <source>
        <dbReference type="ARBA" id="ARBA00022496"/>
    </source>
</evidence>
<keyword evidence="7" id="KW-0406">Ion transport</keyword>
<accession>A0A6C0U9X8</accession>
<protein>
    <submittedName>
        <fullName evidence="11">TonB-dependent receptor</fullName>
    </submittedName>
</protein>
<evidence type="ECO:0000256" key="7">
    <source>
        <dbReference type="ARBA" id="ARBA00023065"/>
    </source>
</evidence>
<dbReference type="PROSITE" id="PS01156">
    <property type="entry name" value="TONB_DEPENDENT_REC_2"/>
    <property type="match status" value="1"/>
</dbReference>
<keyword evidence="11" id="KW-0675">Receptor</keyword>
<dbReference type="GO" id="GO:0006826">
    <property type="term" value="P:iron ion transport"/>
    <property type="evidence" value="ECO:0007669"/>
    <property type="project" value="UniProtKB-KW"/>
</dbReference>
<organism evidence="11 12">
    <name type="scientific">Kineobactrum salinum</name>
    <dbReference type="NCBI Taxonomy" id="2708301"/>
    <lineage>
        <taxon>Bacteria</taxon>
        <taxon>Pseudomonadati</taxon>
        <taxon>Pseudomonadota</taxon>
        <taxon>Gammaproteobacteria</taxon>
        <taxon>Cellvibrionales</taxon>
        <taxon>Halieaceae</taxon>
        <taxon>Kineobactrum</taxon>
    </lineage>
</organism>
<dbReference type="InterPro" id="IPR039426">
    <property type="entry name" value="TonB-dep_rcpt-like"/>
</dbReference>
<evidence type="ECO:0000256" key="3">
    <source>
        <dbReference type="ARBA" id="ARBA00022452"/>
    </source>
</evidence>
<dbReference type="Proteomes" id="UP000477680">
    <property type="component" value="Chromosome"/>
</dbReference>
<dbReference type="PANTHER" id="PTHR32552">
    <property type="entry name" value="FERRICHROME IRON RECEPTOR-RELATED"/>
    <property type="match status" value="1"/>
</dbReference>
<comment type="subcellular location">
    <subcellularLocation>
        <location evidence="1">Cell outer membrane</location>
        <topology evidence="1">Multi-pass membrane protein</topology>
    </subcellularLocation>
</comment>
<keyword evidence="5" id="KW-0812">Transmembrane</keyword>
<evidence type="ECO:0000256" key="9">
    <source>
        <dbReference type="ARBA" id="ARBA00023136"/>
    </source>
</evidence>
<dbReference type="InterPro" id="IPR036942">
    <property type="entry name" value="Beta-barrel_TonB_sf"/>
</dbReference>
<evidence type="ECO:0000256" key="10">
    <source>
        <dbReference type="ARBA" id="ARBA00023237"/>
    </source>
</evidence>
<evidence type="ECO:0000256" key="2">
    <source>
        <dbReference type="ARBA" id="ARBA00022448"/>
    </source>
</evidence>
<sequence length="103" mass="11339">MSLIFDYPLDSGASLSARADYTRKGKAYQDLQNLEVAAIEAYEVTNLRVAYSAEGASWELAGWMKNVFDEQYMLHNFAINPGVSTNPTPAAPRTAGATLTVWF</sequence>
<keyword evidence="2" id="KW-0813">Transport</keyword>
<keyword evidence="9" id="KW-0472">Membrane</keyword>
<dbReference type="InterPro" id="IPR010917">
    <property type="entry name" value="TonB_rcpt_CS"/>
</dbReference>
<evidence type="ECO:0000256" key="8">
    <source>
        <dbReference type="ARBA" id="ARBA00023077"/>
    </source>
</evidence>
<evidence type="ECO:0000256" key="1">
    <source>
        <dbReference type="ARBA" id="ARBA00004571"/>
    </source>
</evidence>
<dbReference type="SUPFAM" id="SSF56935">
    <property type="entry name" value="Porins"/>
    <property type="match status" value="1"/>
</dbReference>
<keyword evidence="10" id="KW-0998">Cell outer membrane</keyword>
<dbReference type="KEGG" id="kim:G3T16_02475"/>
<keyword evidence="12" id="KW-1185">Reference proteome</keyword>
<name>A0A6C0U9X8_9GAMM</name>
<keyword evidence="4" id="KW-0410">Iron transport</keyword>
<evidence type="ECO:0000256" key="6">
    <source>
        <dbReference type="ARBA" id="ARBA00023004"/>
    </source>
</evidence>
<dbReference type="PANTHER" id="PTHR32552:SF81">
    <property type="entry name" value="TONB-DEPENDENT OUTER MEMBRANE RECEPTOR"/>
    <property type="match status" value="1"/>
</dbReference>